<evidence type="ECO:0000256" key="4">
    <source>
        <dbReference type="ARBA" id="ARBA00022695"/>
    </source>
</evidence>
<dbReference type="PRINTS" id="PR00106">
    <property type="entry name" value="DNAPOLB"/>
</dbReference>
<dbReference type="Pfam" id="PF00136">
    <property type="entry name" value="DNA_pol_B"/>
    <property type="match status" value="1"/>
</dbReference>
<name>A0A6C0APZ8_9ZZZZ</name>
<dbReference type="GO" id="GO:0043625">
    <property type="term" value="C:delta DNA polymerase complex"/>
    <property type="evidence" value="ECO:0007669"/>
    <property type="project" value="TreeGrafter"/>
</dbReference>
<evidence type="ECO:0000259" key="9">
    <source>
        <dbReference type="Pfam" id="PF03104"/>
    </source>
</evidence>
<keyword evidence="3" id="KW-0808">Transferase</keyword>
<dbReference type="Gene3D" id="3.30.342.10">
    <property type="entry name" value="DNA Polymerase, chain B, domain 1"/>
    <property type="match status" value="1"/>
</dbReference>
<dbReference type="InterPro" id="IPR036397">
    <property type="entry name" value="RNaseH_sf"/>
</dbReference>
<dbReference type="InterPro" id="IPR006172">
    <property type="entry name" value="DNA-dir_DNA_pol_B"/>
</dbReference>
<evidence type="ECO:0000256" key="7">
    <source>
        <dbReference type="ARBA" id="ARBA00049244"/>
    </source>
</evidence>
<dbReference type="InterPro" id="IPR006133">
    <property type="entry name" value="DNA-dir_DNA_pol_B_exonuc"/>
</dbReference>
<dbReference type="Pfam" id="PF03104">
    <property type="entry name" value="DNA_pol_B_exo1"/>
    <property type="match status" value="2"/>
</dbReference>
<dbReference type="InterPro" id="IPR012337">
    <property type="entry name" value="RNaseH-like_sf"/>
</dbReference>
<reference evidence="10" key="1">
    <citation type="journal article" date="2020" name="Nature">
        <title>Giant virus diversity and host interactions through global metagenomics.</title>
        <authorList>
            <person name="Schulz F."/>
            <person name="Roux S."/>
            <person name="Paez-Espino D."/>
            <person name="Jungbluth S."/>
            <person name="Walsh D.A."/>
            <person name="Denef V.J."/>
            <person name="McMahon K.D."/>
            <person name="Konstantinidis K.T."/>
            <person name="Eloe-Fadrosh E.A."/>
            <person name="Kyrpides N.C."/>
            <person name="Woyke T."/>
        </authorList>
    </citation>
    <scope>NUCLEOTIDE SEQUENCE</scope>
    <source>
        <strain evidence="10">GVMAG-S-1101164-72</strain>
    </source>
</reference>
<feature type="domain" description="DNA-directed DNA polymerase family B exonuclease" evidence="9">
    <location>
        <begin position="314"/>
        <end position="464"/>
    </location>
</feature>
<evidence type="ECO:0000259" key="8">
    <source>
        <dbReference type="Pfam" id="PF00136"/>
    </source>
</evidence>
<dbReference type="PANTHER" id="PTHR10322">
    <property type="entry name" value="DNA POLYMERASE CATALYTIC SUBUNIT"/>
    <property type="match status" value="1"/>
</dbReference>
<dbReference type="GO" id="GO:0006287">
    <property type="term" value="P:base-excision repair, gap-filling"/>
    <property type="evidence" value="ECO:0007669"/>
    <property type="project" value="TreeGrafter"/>
</dbReference>
<dbReference type="PANTHER" id="PTHR10322:SF23">
    <property type="entry name" value="DNA POLYMERASE DELTA CATALYTIC SUBUNIT"/>
    <property type="match status" value="1"/>
</dbReference>
<evidence type="ECO:0000256" key="2">
    <source>
        <dbReference type="ARBA" id="ARBA00012417"/>
    </source>
</evidence>
<evidence type="ECO:0000256" key="1">
    <source>
        <dbReference type="ARBA" id="ARBA00005755"/>
    </source>
</evidence>
<dbReference type="GO" id="GO:0003887">
    <property type="term" value="F:DNA-directed DNA polymerase activity"/>
    <property type="evidence" value="ECO:0007669"/>
    <property type="project" value="UniProtKB-KW"/>
</dbReference>
<dbReference type="InterPro" id="IPR043502">
    <property type="entry name" value="DNA/RNA_pol_sf"/>
</dbReference>
<accession>A0A6C0APZ8</accession>
<dbReference type="GO" id="GO:0006297">
    <property type="term" value="P:nucleotide-excision repair, DNA gap filling"/>
    <property type="evidence" value="ECO:0007669"/>
    <property type="project" value="TreeGrafter"/>
</dbReference>
<dbReference type="PROSITE" id="PS00116">
    <property type="entry name" value="DNA_POLYMERASE_B"/>
    <property type="match status" value="1"/>
</dbReference>
<dbReference type="GO" id="GO:0000166">
    <property type="term" value="F:nucleotide binding"/>
    <property type="evidence" value="ECO:0007669"/>
    <property type="project" value="InterPro"/>
</dbReference>
<evidence type="ECO:0000256" key="3">
    <source>
        <dbReference type="ARBA" id="ARBA00022679"/>
    </source>
</evidence>
<proteinExistence type="inferred from homology"/>
<dbReference type="EMBL" id="MN740759">
    <property type="protein sequence ID" value="QHS81686.1"/>
    <property type="molecule type" value="Genomic_DNA"/>
</dbReference>
<evidence type="ECO:0000313" key="10">
    <source>
        <dbReference type="EMBL" id="QHS81686.1"/>
    </source>
</evidence>
<dbReference type="Gene3D" id="3.90.1600.10">
    <property type="entry name" value="Palm domain of DNA polymerase"/>
    <property type="match status" value="1"/>
</dbReference>
<dbReference type="GO" id="GO:0045004">
    <property type="term" value="P:DNA replication proofreading"/>
    <property type="evidence" value="ECO:0007669"/>
    <property type="project" value="TreeGrafter"/>
</dbReference>
<dbReference type="GO" id="GO:0003677">
    <property type="term" value="F:DNA binding"/>
    <property type="evidence" value="ECO:0007669"/>
    <property type="project" value="UniProtKB-KW"/>
</dbReference>
<dbReference type="AlphaFoldDB" id="A0A6C0APZ8"/>
<dbReference type="SUPFAM" id="SSF53098">
    <property type="entry name" value="Ribonuclease H-like"/>
    <property type="match status" value="1"/>
</dbReference>
<sequence length="1248" mass="139567">MASNDILIHILDIQSRDVKIENEDNGNKRLIFEEAPYDDEDGPPPPKKSHADSKELLIHVFGATMDGKTVRLDVEGFRPTLYLLLPETKTVAAVSAIRTYLTTQGIPLSVLTLKTIYRKKFYGFTANKLFPFLEITTPSQGLWRSIKNLFLDEQSEPATKKPLGEPFKRGQTVEVYEANLDPMLRFLHVQGLNPCGWAVVKDAMELVEDLEADTWVLTTPYSDVLPAEAKTSAPFLLASWDIECFSNTGDFPVPTKSDETVQEMLKDLSGAEILDRFDRGCLGQLRSRKTRDHLVAALAKSKIPDLTTIIDFGDPVIQIGTTLTRDSKTLDRHLFVWPSCDPLEDITVHVFKDEQGMIEGWFEWLVEVNPDILVGYNVFGFDERYMWGRAEELDLTGPRNAVHGLNRLLDTGAEVKCEEKRLSSSAMGDNFLYIMTTQGRLQIDLFHYIKRNNASLPSYKLDEVTKYYLSGKLKKAEKVGSDLRLTLSGSIKDLRVGRALCLLEDTGESLTDKMVIKSVEGPVVVVSWPLREDGEVLEEDELPLAIKWVVVKDDVSPQDIFRLHRGSARDRAIVGKYCLQDCDLVVELYRNLEVFNNSLSMANVCCVPVGYIFTRGQGIKAESLMFRACRQKDILIPVLPAPKQAGEEQDSYEGAIVFDPIPGFYSKAPIGVADFASLYPSSMESENISHDSLVWTKDYDNSGNLMAVVFGSDEYDGMEGYGYTDIEFDLLRKDPEDKRKHFAKIKAGTRICRYAQPLDGSKSTVPDIIRGLLAARKAKRKEKAKETDPGRQALLEAEQLAYKLTANSLYGQLGSGTFKVRLQHLAASITAYGRKQIMFANDAIKHFYGPEAKNPKGVANVMYGDTDSLFIEFTVRDASGQPLKGREARQAVIDLTAEAGHLVTKALKPPHDFEFDKIFDPMLMFSKKRYAGLMYEENADDYVTKYMGIALKRRDNAPIVKTIFGSSMRKLLMERDVVGATRLVQDSCMDLVNGKVKLGQLTITKSLRADYADASRIAHKALADRMAIRDPGSAPASGDRIPYVYVRPPPGAAAAKLQGDRIEAPSWIKAHNLIPDYEFYVTNQLQNPISQMFGLLLDEMPGSDDLSRVTMPDPSETDKYLRWCEEAAADLLFHKALQVCNKQHKSAFISTFFNVKSGTVTKSSTSKSMIASAGKQSPKQQTLNNYMIDSFLVGKINQKKIAERRAATAVAKEAEEAKAKEEKVDIVMEVAKPKRARKKNINEIVANN</sequence>
<dbReference type="GO" id="GO:0008296">
    <property type="term" value="F:3'-5'-DNA exonuclease activity"/>
    <property type="evidence" value="ECO:0007669"/>
    <property type="project" value="TreeGrafter"/>
</dbReference>
<keyword evidence="6" id="KW-0238">DNA-binding</keyword>
<keyword evidence="5" id="KW-0239">DNA-directed DNA polymerase</keyword>
<dbReference type="InterPro" id="IPR017964">
    <property type="entry name" value="DNA-dir_DNA_pol_B_CS"/>
</dbReference>
<comment type="similarity">
    <text evidence="1">Belongs to the DNA polymerase type-B family.</text>
</comment>
<evidence type="ECO:0000256" key="5">
    <source>
        <dbReference type="ARBA" id="ARBA00022932"/>
    </source>
</evidence>
<protein>
    <recommendedName>
        <fullName evidence="2">DNA-directed DNA polymerase</fullName>
        <ecNumber evidence="2">2.7.7.7</ecNumber>
    </recommendedName>
</protein>
<dbReference type="EC" id="2.7.7.7" evidence="2"/>
<dbReference type="SUPFAM" id="SSF56672">
    <property type="entry name" value="DNA/RNA polymerases"/>
    <property type="match status" value="1"/>
</dbReference>
<dbReference type="Gene3D" id="1.10.132.60">
    <property type="entry name" value="DNA polymerase family B, C-terminal domain"/>
    <property type="match status" value="1"/>
</dbReference>
<organism evidence="10">
    <name type="scientific">viral metagenome</name>
    <dbReference type="NCBI Taxonomy" id="1070528"/>
    <lineage>
        <taxon>unclassified sequences</taxon>
        <taxon>metagenomes</taxon>
        <taxon>organismal metagenomes</taxon>
    </lineage>
</organism>
<evidence type="ECO:0000256" key="6">
    <source>
        <dbReference type="ARBA" id="ARBA00023125"/>
    </source>
</evidence>
<dbReference type="Gene3D" id="1.10.287.690">
    <property type="entry name" value="Helix hairpin bin"/>
    <property type="match status" value="1"/>
</dbReference>
<dbReference type="InterPro" id="IPR050240">
    <property type="entry name" value="DNA_pol_type-B"/>
</dbReference>
<keyword evidence="4" id="KW-0548">Nucleotidyltransferase</keyword>
<dbReference type="SMART" id="SM00486">
    <property type="entry name" value="POLBc"/>
    <property type="match status" value="1"/>
</dbReference>
<feature type="domain" description="DNA-directed DNA polymerase family B exonuclease" evidence="9">
    <location>
        <begin position="174"/>
        <end position="261"/>
    </location>
</feature>
<comment type="catalytic activity">
    <reaction evidence="7">
        <text>DNA(n) + a 2'-deoxyribonucleoside 5'-triphosphate = DNA(n+1) + diphosphate</text>
        <dbReference type="Rhea" id="RHEA:22508"/>
        <dbReference type="Rhea" id="RHEA-COMP:17339"/>
        <dbReference type="Rhea" id="RHEA-COMP:17340"/>
        <dbReference type="ChEBI" id="CHEBI:33019"/>
        <dbReference type="ChEBI" id="CHEBI:61560"/>
        <dbReference type="ChEBI" id="CHEBI:173112"/>
        <dbReference type="EC" id="2.7.7.7"/>
    </reaction>
</comment>
<dbReference type="InterPro" id="IPR006134">
    <property type="entry name" value="DNA-dir_DNA_pol_B_multi_dom"/>
</dbReference>
<dbReference type="InterPro" id="IPR023211">
    <property type="entry name" value="DNA_pol_palm_dom_sf"/>
</dbReference>
<dbReference type="InterPro" id="IPR042087">
    <property type="entry name" value="DNA_pol_B_thumb"/>
</dbReference>
<feature type="domain" description="DNA-directed DNA polymerase family B multifunctional" evidence="8">
    <location>
        <begin position="608"/>
        <end position="1093"/>
    </location>
</feature>
<dbReference type="Gene3D" id="3.30.420.10">
    <property type="entry name" value="Ribonuclease H-like superfamily/Ribonuclease H"/>
    <property type="match status" value="2"/>
</dbReference>